<dbReference type="RefSeq" id="WP_310537427.1">
    <property type="nucleotide sequence ID" value="NZ_BAAAOC010000073.1"/>
</dbReference>
<accession>A0ABU1FTR3</accession>
<sequence length="359" mass="39192">MGTESEIRSGYVVIGVDTHKHIHVAAVMDSIAGILATLTISTDTGGFKQLLTWAESFGKVLVFGIEGTGSYGATLTSFLRRNGHTVVEAGRPDRRMRRMNGKSDTLDAENAARAALSGLATATPKTADGVVEMIRQLKVVHDTAVRDRSAAMVILKGMLVHGDDELRATTNRMTQIKLARHLAALRPRSLSTPEDALRHCLRTLAKRWLTMNSEIKEVAEMIAGLVTAQCPALLERFGIGIDTAAEILIVAGDNPERIKSEAAFAKLAGISPVPTGSGMTSGKHRINHGGHRQLNSAIYRTVIVRMQHHEPTKAYVARRTAEGKSKRDIIRCLKRYVIREVYHLIKARPETAEVSRVAI</sequence>
<feature type="domain" description="Transposase IS110-like N-terminal" evidence="1">
    <location>
        <begin position="14"/>
        <end position="159"/>
    </location>
</feature>
<dbReference type="Pfam" id="PF01548">
    <property type="entry name" value="DEDD_Tnp_IS110"/>
    <property type="match status" value="1"/>
</dbReference>
<dbReference type="EMBL" id="JAVKGT010000017">
    <property type="protein sequence ID" value="MDR5712047.1"/>
    <property type="molecule type" value="Genomic_DNA"/>
</dbReference>
<comment type="caution">
    <text evidence="3">The sequence shown here is derived from an EMBL/GenBank/DDBJ whole genome shotgun (WGS) entry which is preliminary data.</text>
</comment>
<protein>
    <submittedName>
        <fullName evidence="3">IS110 family transposase</fullName>
    </submittedName>
</protein>
<reference evidence="4" key="1">
    <citation type="submission" date="2023-07" db="EMBL/GenBank/DDBJ databases">
        <title>Description of three actinobacteria isolated from air of manufacturing shop in a pharmaceutical factory.</title>
        <authorList>
            <person name="Zhang D.-F."/>
        </authorList>
    </citation>
    <scope>NUCLEOTIDE SEQUENCE [LARGE SCALE GENOMIC DNA]</scope>
    <source>
        <strain evidence="4">CCTCC AB 207010</strain>
    </source>
</reference>
<dbReference type="PANTHER" id="PTHR33055:SF16">
    <property type="entry name" value="TRANSPOSASE FOR INSERTION SEQUENCE ELEMENT IS1547"/>
    <property type="match status" value="1"/>
</dbReference>
<evidence type="ECO:0000313" key="4">
    <source>
        <dbReference type="Proteomes" id="UP001260872"/>
    </source>
</evidence>
<gene>
    <name evidence="3" type="ORF">RH857_07885</name>
</gene>
<dbReference type="Gene3D" id="3.40.50.720">
    <property type="entry name" value="NAD(P)-binding Rossmann-like Domain"/>
    <property type="match status" value="1"/>
</dbReference>
<dbReference type="Pfam" id="PF02371">
    <property type="entry name" value="Transposase_20"/>
    <property type="match status" value="1"/>
</dbReference>
<evidence type="ECO:0000259" key="2">
    <source>
        <dbReference type="Pfam" id="PF02371"/>
    </source>
</evidence>
<keyword evidence="4" id="KW-1185">Reference proteome</keyword>
<dbReference type="PANTHER" id="PTHR33055">
    <property type="entry name" value="TRANSPOSASE FOR INSERTION SEQUENCE ELEMENT IS1111A"/>
    <property type="match status" value="1"/>
</dbReference>
<proteinExistence type="predicted"/>
<dbReference type="InterPro" id="IPR002525">
    <property type="entry name" value="Transp_IS110-like_N"/>
</dbReference>
<dbReference type="InterPro" id="IPR003346">
    <property type="entry name" value="Transposase_20"/>
</dbReference>
<name>A0ABU1FTR3_9MICC</name>
<evidence type="ECO:0000259" key="1">
    <source>
        <dbReference type="Pfam" id="PF01548"/>
    </source>
</evidence>
<organism evidence="3 4">
    <name type="scientific">Nesterenkonia flava</name>
    <dbReference type="NCBI Taxonomy" id="469799"/>
    <lineage>
        <taxon>Bacteria</taxon>
        <taxon>Bacillati</taxon>
        <taxon>Actinomycetota</taxon>
        <taxon>Actinomycetes</taxon>
        <taxon>Micrococcales</taxon>
        <taxon>Micrococcaceae</taxon>
        <taxon>Nesterenkonia</taxon>
    </lineage>
</organism>
<evidence type="ECO:0000313" key="3">
    <source>
        <dbReference type="EMBL" id="MDR5712047.1"/>
    </source>
</evidence>
<feature type="domain" description="Transposase IS116/IS110/IS902 C-terminal" evidence="2">
    <location>
        <begin position="232"/>
        <end position="316"/>
    </location>
</feature>
<dbReference type="InterPro" id="IPR047650">
    <property type="entry name" value="Transpos_IS110"/>
</dbReference>
<dbReference type="NCBIfam" id="NF033542">
    <property type="entry name" value="transpos_IS110"/>
    <property type="match status" value="1"/>
</dbReference>
<dbReference type="Proteomes" id="UP001260872">
    <property type="component" value="Unassembled WGS sequence"/>
</dbReference>